<name>A0A562QXC4_9BURK</name>
<dbReference type="Proteomes" id="UP000318431">
    <property type="component" value="Unassembled WGS sequence"/>
</dbReference>
<accession>A0A562QXC4</accession>
<dbReference type="EMBL" id="VLLB01000011">
    <property type="protein sequence ID" value="TWI61469.1"/>
    <property type="molecule type" value="Genomic_DNA"/>
</dbReference>
<evidence type="ECO:0000313" key="2">
    <source>
        <dbReference type="Proteomes" id="UP000318431"/>
    </source>
</evidence>
<organism evidence="1 2">
    <name type="scientific">Pseudoduganella lurida</name>
    <dbReference type="NCBI Taxonomy" id="1036180"/>
    <lineage>
        <taxon>Bacteria</taxon>
        <taxon>Pseudomonadati</taxon>
        <taxon>Pseudomonadota</taxon>
        <taxon>Betaproteobacteria</taxon>
        <taxon>Burkholderiales</taxon>
        <taxon>Oxalobacteraceae</taxon>
        <taxon>Telluria group</taxon>
        <taxon>Pseudoduganella</taxon>
    </lineage>
</organism>
<sequence>MKPAWWWIATALVLALVFAAYLRPDFMFDMATRIVLCFQ</sequence>
<keyword evidence="2" id="KW-1185">Reference proteome</keyword>
<protein>
    <submittedName>
        <fullName evidence="1">Uncharacterized protein</fullName>
    </submittedName>
</protein>
<comment type="caution">
    <text evidence="1">The sequence shown here is derived from an EMBL/GenBank/DDBJ whole genome shotgun (WGS) entry which is preliminary data.</text>
</comment>
<gene>
    <name evidence="1" type="ORF">IP91_04549</name>
</gene>
<evidence type="ECO:0000313" key="1">
    <source>
        <dbReference type="EMBL" id="TWI61469.1"/>
    </source>
</evidence>
<dbReference type="AlphaFoldDB" id="A0A562QXC4"/>
<reference evidence="1 2" key="1">
    <citation type="journal article" date="2015" name="Stand. Genomic Sci.">
        <title>Genomic Encyclopedia of Bacterial and Archaeal Type Strains, Phase III: the genomes of soil and plant-associated and newly described type strains.</title>
        <authorList>
            <person name="Whitman W.B."/>
            <person name="Woyke T."/>
            <person name="Klenk H.P."/>
            <person name="Zhou Y."/>
            <person name="Lilburn T.G."/>
            <person name="Beck B.J."/>
            <person name="De Vos P."/>
            <person name="Vandamme P."/>
            <person name="Eisen J.A."/>
            <person name="Garrity G."/>
            <person name="Hugenholtz P."/>
            <person name="Kyrpides N.C."/>
        </authorList>
    </citation>
    <scope>NUCLEOTIDE SEQUENCE [LARGE SCALE GENOMIC DNA]</scope>
    <source>
        <strain evidence="1 2">CGMCC 1.10822</strain>
    </source>
</reference>
<proteinExistence type="predicted"/>